<dbReference type="Pfam" id="PF17921">
    <property type="entry name" value="Integrase_H2C2"/>
    <property type="match status" value="1"/>
</dbReference>
<dbReference type="GO" id="GO:0015074">
    <property type="term" value="P:DNA integration"/>
    <property type="evidence" value="ECO:0007669"/>
    <property type="project" value="InterPro"/>
</dbReference>
<dbReference type="Gene3D" id="1.10.340.70">
    <property type="match status" value="1"/>
</dbReference>
<dbReference type="PROSITE" id="PS50994">
    <property type="entry name" value="INTEGRASE"/>
    <property type="match status" value="1"/>
</dbReference>
<dbReference type="PANTHER" id="PTHR47331:SF1">
    <property type="entry name" value="GAG-LIKE PROTEIN"/>
    <property type="match status" value="1"/>
</dbReference>
<dbReference type="WBParaSite" id="TREG1_49960.1">
    <property type="protein sequence ID" value="TREG1_49960.1"/>
    <property type="gene ID" value="TREG1_49960"/>
</dbReference>
<dbReference type="InterPro" id="IPR012337">
    <property type="entry name" value="RNaseH-like_sf"/>
</dbReference>
<dbReference type="InterPro" id="IPR036397">
    <property type="entry name" value="RNaseH_sf"/>
</dbReference>
<evidence type="ECO:0000259" key="1">
    <source>
        <dbReference type="PROSITE" id="PS50994"/>
    </source>
</evidence>
<reference evidence="2" key="1">
    <citation type="submission" date="2022-06" db="EMBL/GenBank/DDBJ databases">
        <authorList>
            <person name="Berger JAMES D."/>
            <person name="Berger JAMES D."/>
        </authorList>
    </citation>
    <scope>NUCLEOTIDE SEQUENCE [LARGE SCALE GENOMIC DNA]</scope>
</reference>
<evidence type="ECO:0000313" key="3">
    <source>
        <dbReference type="WBParaSite" id="TREG1_49960.1"/>
    </source>
</evidence>
<organism evidence="2 3">
    <name type="scientific">Trichobilharzia regenti</name>
    <name type="common">Nasal bird schistosome</name>
    <dbReference type="NCBI Taxonomy" id="157069"/>
    <lineage>
        <taxon>Eukaryota</taxon>
        <taxon>Metazoa</taxon>
        <taxon>Spiralia</taxon>
        <taxon>Lophotrochozoa</taxon>
        <taxon>Platyhelminthes</taxon>
        <taxon>Trematoda</taxon>
        <taxon>Digenea</taxon>
        <taxon>Strigeidida</taxon>
        <taxon>Schistosomatoidea</taxon>
        <taxon>Schistosomatidae</taxon>
        <taxon>Trichobilharzia</taxon>
    </lineage>
</organism>
<accession>A0AA85JVS2</accession>
<dbReference type="InterPro" id="IPR001584">
    <property type="entry name" value="Integrase_cat-core"/>
</dbReference>
<dbReference type="Gene3D" id="3.30.420.10">
    <property type="entry name" value="Ribonuclease H-like superfamily/Ribonuclease H"/>
    <property type="match status" value="1"/>
</dbReference>
<dbReference type="GO" id="GO:0003676">
    <property type="term" value="F:nucleic acid binding"/>
    <property type="evidence" value="ECO:0007669"/>
    <property type="project" value="InterPro"/>
</dbReference>
<feature type="domain" description="Integrase catalytic" evidence="1">
    <location>
        <begin position="89"/>
        <end position="274"/>
    </location>
</feature>
<reference evidence="3" key="2">
    <citation type="submission" date="2023-11" db="UniProtKB">
        <authorList>
            <consortium name="WormBaseParasite"/>
        </authorList>
    </citation>
    <scope>IDENTIFICATION</scope>
</reference>
<dbReference type="SUPFAM" id="SSF53098">
    <property type="entry name" value="Ribonuclease H-like"/>
    <property type="match status" value="1"/>
</dbReference>
<proteinExistence type="predicted"/>
<sequence>MLESSYETRHPALLPCYHPVTDLIIRHYHVLEGHLGTSQVLSSIRCKFWIVKGGTAVRKIIDKCMECKLRNARPVQQMMAPLPAWQASEGNYPFEYVGVDLFGPFVVKRGRTLCKRYGCLFTCLKMRAVHIEMVHTLTTDSFVLALHRFINRRGVPKMMFSDRGTNFVGCHAELKEYFEGPQTRVQEELLKRNIEWHFNPPHASHRGGLWERLIGIIKRILSSIIKNQSLNDETLETFLCEAERILNDRPLSPVRDDVKDFDVLTPNKLLLLRGNPGIEDSSGEGIPTIKRWKQARHMKDIFWKRWLKEYVLTLQTRDKWKKLCRNLKVGDIVLVADKCATGRWPLGVVVRLLCSGDGLVRTVEVRTSCGMLVRDIRKLCLLEGAESRESEDETLEDFPT</sequence>
<keyword evidence="2" id="KW-1185">Reference proteome</keyword>
<dbReference type="Pfam" id="PF18701">
    <property type="entry name" value="DUF5641"/>
    <property type="match status" value="1"/>
</dbReference>
<dbReference type="PANTHER" id="PTHR47331">
    <property type="entry name" value="PHD-TYPE DOMAIN-CONTAINING PROTEIN"/>
    <property type="match status" value="1"/>
</dbReference>
<dbReference type="InterPro" id="IPR041588">
    <property type="entry name" value="Integrase_H2C2"/>
</dbReference>
<dbReference type="InterPro" id="IPR040676">
    <property type="entry name" value="DUF5641"/>
</dbReference>
<evidence type="ECO:0000313" key="2">
    <source>
        <dbReference type="Proteomes" id="UP000050795"/>
    </source>
</evidence>
<protein>
    <recommendedName>
        <fullName evidence="1">Integrase catalytic domain-containing protein</fullName>
    </recommendedName>
</protein>
<dbReference type="Proteomes" id="UP000050795">
    <property type="component" value="Unassembled WGS sequence"/>
</dbReference>
<name>A0AA85JVS2_TRIRE</name>
<dbReference type="AlphaFoldDB" id="A0AA85JVS2"/>